<dbReference type="PANTHER" id="PTHR36118:SF1">
    <property type="entry name" value="ION-TRANSLOCATING OXIDOREDUCTASE COMPLEX SUBUNIT G"/>
    <property type="match status" value="1"/>
</dbReference>
<reference evidence="10" key="1">
    <citation type="submission" date="2015-08" db="EMBL/GenBank/DDBJ databases">
        <authorList>
            <person name="Varghese N."/>
        </authorList>
    </citation>
    <scope>NUCLEOTIDE SEQUENCE [LARGE SCALE GENOMIC DNA]</scope>
    <source>
        <strain evidence="10">JCM 18476</strain>
    </source>
</reference>
<keyword evidence="4 6" id="KW-0288">FMN</keyword>
<organism evidence="9 10">
    <name type="scientific">Marinomonas fungiae</name>
    <dbReference type="NCBI Taxonomy" id="1137284"/>
    <lineage>
        <taxon>Bacteria</taxon>
        <taxon>Pseudomonadati</taxon>
        <taxon>Pseudomonadota</taxon>
        <taxon>Gammaproteobacteria</taxon>
        <taxon>Oceanospirillales</taxon>
        <taxon>Oceanospirillaceae</taxon>
        <taxon>Marinomonas</taxon>
    </lineage>
</organism>
<gene>
    <name evidence="6" type="primary">rnfG</name>
    <name evidence="9" type="ORF">Ga0061065_106151</name>
</gene>
<evidence type="ECO:0000256" key="2">
    <source>
        <dbReference type="ARBA" id="ARBA00022553"/>
    </source>
</evidence>
<dbReference type="PIRSF" id="PIRSF006091">
    <property type="entry name" value="E_trnsport_RnfG"/>
    <property type="match status" value="1"/>
</dbReference>
<dbReference type="GO" id="GO:0009055">
    <property type="term" value="F:electron transfer activity"/>
    <property type="evidence" value="ECO:0007669"/>
    <property type="project" value="InterPro"/>
</dbReference>
<feature type="transmembrane region" description="Helical" evidence="7">
    <location>
        <begin position="12"/>
        <end position="31"/>
    </location>
</feature>
<dbReference type="GO" id="GO:0005886">
    <property type="term" value="C:plasma membrane"/>
    <property type="evidence" value="ECO:0007669"/>
    <property type="project" value="UniProtKB-SubCell"/>
</dbReference>
<evidence type="ECO:0000256" key="5">
    <source>
        <dbReference type="ARBA" id="ARBA00022982"/>
    </source>
</evidence>
<proteinExistence type="inferred from homology"/>
<dbReference type="NCBIfam" id="NF002519">
    <property type="entry name" value="PRK01908.1"/>
    <property type="match status" value="1"/>
</dbReference>
<dbReference type="EMBL" id="CYHG01000006">
    <property type="protein sequence ID" value="CUB04332.1"/>
    <property type="molecule type" value="Genomic_DNA"/>
</dbReference>
<dbReference type="Pfam" id="PF04205">
    <property type="entry name" value="FMN_bind"/>
    <property type="match status" value="1"/>
</dbReference>
<sequence>MNIISSIRQNSIGLGIFAVLTAGLIALTHQLTEHTIEDNIVQAQLSAFNEILPADRYNNNLAEAHVLLPADPLLGSTEPVPAFIARKDGEVSAIIFETVAPGGYNGNLDLLVAIDRNGVVTGTRVISHKETPGLGDKVDLKKSQWILSFSGKSLDNTSLKQWNVKKDGGNFDQFTGATITPRAVVRAVKNTLLYFNENKDALLSR</sequence>
<protein>
    <recommendedName>
        <fullName evidence="6">Ion-translocating oxidoreductase complex subunit G</fullName>
        <ecNumber evidence="6">7.-.-.-</ecNumber>
    </recommendedName>
    <alternativeName>
        <fullName evidence="6">Rnf electron transport complex subunit G</fullName>
    </alternativeName>
</protein>
<dbReference type="GO" id="GO:0022900">
    <property type="term" value="P:electron transport chain"/>
    <property type="evidence" value="ECO:0007669"/>
    <property type="project" value="UniProtKB-UniRule"/>
</dbReference>
<feature type="domain" description="FMN-binding" evidence="8">
    <location>
        <begin position="103"/>
        <end position="195"/>
    </location>
</feature>
<keyword evidence="6 7" id="KW-0812">Transmembrane</keyword>
<dbReference type="OrthoDB" id="9784165at2"/>
<evidence type="ECO:0000256" key="6">
    <source>
        <dbReference type="HAMAP-Rule" id="MF_00479"/>
    </source>
</evidence>
<comment type="cofactor">
    <cofactor evidence="6">
        <name>FMN</name>
        <dbReference type="ChEBI" id="CHEBI:58210"/>
    </cofactor>
</comment>
<keyword evidence="6 7" id="KW-1133">Transmembrane helix</keyword>
<keyword evidence="6" id="KW-0997">Cell inner membrane</keyword>
<keyword evidence="5 6" id="KW-0249">Electron transport</keyword>
<dbReference type="PANTHER" id="PTHR36118">
    <property type="entry name" value="ION-TRANSLOCATING OXIDOREDUCTASE COMPLEX SUBUNIT G"/>
    <property type="match status" value="1"/>
</dbReference>
<dbReference type="AlphaFoldDB" id="A0A0K6ILX2"/>
<dbReference type="GO" id="GO:0010181">
    <property type="term" value="F:FMN binding"/>
    <property type="evidence" value="ECO:0007669"/>
    <property type="project" value="InterPro"/>
</dbReference>
<keyword evidence="6" id="KW-1003">Cell membrane</keyword>
<dbReference type="NCBIfam" id="TIGR01947">
    <property type="entry name" value="rnfG"/>
    <property type="match status" value="1"/>
</dbReference>
<evidence type="ECO:0000256" key="7">
    <source>
        <dbReference type="SAM" id="Phobius"/>
    </source>
</evidence>
<comment type="subcellular location">
    <subcellularLocation>
        <location evidence="6">Cell inner membrane</location>
        <topology evidence="6">Single-pass membrane protein</topology>
    </subcellularLocation>
</comment>
<evidence type="ECO:0000259" key="8">
    <source>
        <dbReference type="SMART" id="SM00900"/>
    </source>
</evidence>
<keyword evidence="10" id="KW-1185">Reference proteome</keyword>
<comment type="function">
    <text evidence="6">Part of a membrane-bound complex that couples electron transfer with translocation of ions across the membrane.</text>
</comment>
<comment type="similarity">
    <text evidence="6">Belongs to the RnfG family.</text>
</comment>
<dbReference type="STRING" id="1137284.GCA_001418205_02196"/>
<keyword evidence="2 6" id="KW-0597">Phosphoprotein</keyword>
<evidence type="ECO:0000256" key="4">
    <source>
        <dbReference type="ARBA" id="ARBA00022643"/>
    </source>
</evidence>
<dbReference type="InterPro" id="IPR007329">
    <property type="entry name" value="FMN-bd"/>
</dbReference>
<dbReference type="RefSeq" id="WP_055463271.1">
    <property type="nucleotide sequence ID" value="NZ_CYHG01000006.1"/>
</dbReference>
<evidence type="ECO:0000256" key="3">
    <source>
        <dbReference type="ARBA" id="ARBA00022630"/>
    </source>
</evidence>
<evidence type="ECO:0000256" key="1">
    <source>
        <dbReference type="ARBA" id="ARBA00022448"/>
    </source>
</evidence>
<evidence type="ECO:0000313" key="10">
    <source>
        <dbReference type="Proteomes" id="UP000182769"/>
    </source>
</evidence>
<keyword evidence="6" id="KW-1278">Translocase</keyword>
<dbReference type="EC" id="7.-.-.-" evidence="6"/>
<keyword evidence="1 6" id="KW-0813">Transport</keyword>
<name>A0A0K6ILX2_9GAMM</name>
<keyword evidence="3 6" id="KW-0285">Flavoprotein</keyword>
<dbReference type="HAMAP" id="MF_00479">
    <property type="entry name" value="RsxG_RnfG"/>
    <property type="match status" value="1"/>
</dbReference>
<dbReference type="SMART" id="SM00900">
    <property type="entry name" value="FMN_bind"/>
    <property type="match status" value="1"/>
</dbReference>
<evidence type="ECO:0000313" key="9">
    <source>
        <dbReference type="EMBL" id="CUB04332.1"/>
    </source>
</evidence>
<comment type="subunit">
    <text evidence="6">The complex is composed of six subunits: RnfA, RnfB, RnfC, RnfD, RnfE and RnfG.</text>
</comment>
<keyword evidence="6 7" id="KW-0472">Membrane</keyword>
<feature type="modified residue" description="FMN phosphoryl threonine" evidence="6">
    <location>
        <position position="178"/>
    </location>
</feature>
<dbReference type="InterPro" id="IPR010209">
    <property type="entry name" value="Ion_transpt_RnfG/RsxG"/>
</dbReference>
<dbReference type="Proteomes" id="UP000182769">
    <property type="component" value="Unassembled WGS sequence"/>
</dbReference>
<accession>A0A0K6ILX2</accession>